<reference evidence="1 2" key="1">
    <citation type="journal article" date="2015" name="Genome Biol. Evol.">
        <title>Characterization of Three Mycobacterium spp. with Potential Use in Bioremediation by Genome Sequencing and Comparative Genomics.</title>
        <authorList>
            <person name="Das S."/>
            <person name="Pettersson B.M."/>
            <person name="Behra P.R."/>
            <person name="Ramesh M."/>
            <person name="Dasgupta S."/>
            <person name="Bhattacharya A."/>
            <person name="Kirsebom L.A."/>
        </authorList>
    </citation>
    <scope>NUCLEOTIDE SEQUENCE [LARGE SCALE GENOMIC DNA]</scope>
    <source>
        <strain evidence="1 2">DSM 44075</strain>
    </source>
</reference>
<comment type="caution">
    <text evidence="1">The sequence shown here is derived from an EMBL/GenBank/DDBJ whole genome shotgun (WGS) entry which is preliminary data.</text>
</comment>
<name>A0A0J6ZBB4_9MYCO</name>
<dbReference type="AlphaFoldDB" id="A0A0J6ZBB4"/>
<sequence>MRGPRGPFPDNSVLPERAQLLSDALGPGPAGWAVELGALMAARVTSEIPELAVDVVADEVAKGCEAVALGALSLVALDDDVSFAQMPEVLAGPMEVVDPAARVWRPRSFV</sequence>
<evidence type="ECO:0000313" key="2">
    <source>
        <dbReference type="Proteomes" id="UP000036313"/>
    </source>
</evidence>
<gene>
    <name evidence="1" type="ORF">MOBUDSM44075_00078</name>
</gene>
<dbReference type="Proteomes" id="UP000036313">
    <property type="component" value="Unassembled WGS sequence"/>
</dbReference>
<protein>
    <submittedName>
        <fullName evidence="1">Uncharacterized protein</fullName>
    </submittedName>
</protein>
<dbReference type="PATRIC" id="fig|1807.14.peg.81"/>
<proteinExistence type="predicted"/>
<accession>A0A0J6ZBB4</accession>
<evidence type="ECO:0000313" key="1">
    <source>
        <dbReference type="EMBL" id="KMO81956.1"/>
    </source>
</evidence>
<organism evidence="1 2">
    <name type="scientific">Mycolicibacterium obuense</name>
    <dbReference type="NCBI Taxonomy" id="1807"/>
    <lineage>
        <taxon>Bacteria</taxon>
        <taxon>Bacillati</taxon>
        <taxon>Actinomycetota</taxon>
        <taxon>Actinomycetes</taxon>
        <taxon>Mycobacteriales</taxon>
        <taxon>Mycobacteriaceae</taxon>
        <taxon>Mycolicibacterium</taxon>
    </lineage>
</organism>
<dbReference type="EMBL" id="JYNU01000001">
    <property type="protein sequence ID" value="KMO81956.1"/>
    <property type="molecule type" value="Genomic_DNA"/>
</dbReference>
<dbReference type="RefSeq" id="WP_048421667.1">
    <property type="nucleotide sequence ID" value="NZ_JYNU01000001.1"/>
</dbReference>